<name>A0A371HL50_MUCPR</name>
<keyword evidence="2" id="KW-1185">Reference proteome</keyword>
<evidence type="ECO:0008006" key="3">
    <source>
        <dbReference type="Google" id="ProtNLM"/>
    </source>
</evidence>
<proteinExistence type="predicted"/>
<protein>
    <recommendedName>
        <fullName evidence="3">Reverse transcriptase domain-containing protein</fullName>
    </recommendedName>
</protein>
<gene>
    <name evidence="1" type="ORF">CR513_12859</name>
</gene>
<feature type="non-terminal residue" evidence="1">
    <location>
        <position position="1"/>
    </location>
</feature>
<evidence type="ECO:0000313" key="1">
    <source>
        <dbReference type="EMBL" id="RDY03541.1"/>
    </source>
</evidence>
<dbReference type="STRING" id="157652.A0A371HL50"/>
<sequence>MAEFQKVSIRFDSLMHQKARNKWVKKGDYNTKFFHSIVNWKMQTSAIKGKLGGGATKGQKENKNIFQNKFSDKPTQRPLLDEGNRKLTRFEEMEIKKVVRKCDGNKSPGLDGYNFRLMVVLGKIIDERPSAFIEGRNILDGVLVANEVVDKAEKVMFHFQS</sequence>
<comment type="caution">
    <text evidence="1">The sequence shown here is derived from an EMBL/GenBank/DDBJ whole genome shotgun (WGS) entry which is preliminary data.</text>
</comment>
<organism evidence="1 2">
    <name type="scientific">Mucuna pruriens</name>
    <name type="common">Velvet bean</name>
    <name type="synonym">Dolichos pruriens</name>
    <dbReference type="NCBI Taxonomy" id="157652"/>
    <lineage>
        <taxon>Eukaryota</taxon>
        <taxon>Viridiplantae</taxon>
        <taxon>Streptophyta</taxon>
        <taxon>Embryophyta</taxon>
        <taxon>Tracheophyta</taxon>
        <taxon>Spermatophyta</taxon>
        <taxon>Magnoliopsida</taxon>
        <taxon>eudicotyledons</taxon>
        <taxon>Gunneridae</taxon>
        <taxon>Pentapetalae</taxon>
        <taxon>rosids</taxon>
        <taxon>fabids</taxon>
        <taxon>Fabales</taxon>
        <taxon>Fabaceae</taxon>
        <taxon>Papilionoideae</taxon>
        <taxon>50 kb inversion clade</taxon>
        <taxon>NPAAA clade</taxon>
        <taxon>indigoferoid/millettioid clade</taxon>
        <taxon>Phaseoleae</taxon>
        <taxon>Mucuna</taxon>
    </lineage>
</organism>
<dbReference type="AlphaFoldDB" id="A0A371HL50"/>
<evidence type="ECO:0000313" key="2">
    <source>
        <dbReference type="Proteomes" id="UP000257109"/>
    </source>
</evidence>
<reference evidence="1" key="1">
    <citation type="submission" date="2018-05" db="EMBL/GenBank/DDBJ databases">
        <title>Draft genome of Mucuna pruriens seed.</title>
        <authorList>
            <person name="Nnadi N.E."/>
            <person name="Vos R."/>
            <person name="Hasami M.H."/>
            <person name="Devisetty U.K."/>
            <person name="Aguiy J.C."/>
        </authorList>
    </citation>
    <scope>NUCLEOTIDE SEQUENCE [LARGE SCALE GENOMIC DNA]</scope>
    <source>
        <strain evidence="1">JCA_2017</strain>
    </source>
</reference>
<dbReference type="Proteomes" id="UP000257109">
    <property type="component" value="Unassembled WGS sequence"/>
</dbReference>
<accession>A0A371HL50</accession>
<dbReference type="EMBL" id="QJKJ01002280">
    <property type="protein sequence ID" value="RDY03541.1"/>
    <property type="molecule type" value="Genomic_DNA"/>
</dbReference>
<dbReference type="OrthoDB" id="1425980at2759"/>